<evidence type="ECO:0000313" key="1">
    <source>
        <dbReference type="EMBL" id="RDY03336.1"/>
    </source>
</evidence>
<organism evidence="1 2">
    <name type="scientific">Mucuna pruriens</name>
    <name type="common">Velvet bean</name>
    <name type="synonym">Dolichos pruriens</name>
    <dbReference type="NCBI Taxonomy" id="157652"/>
    <lineage>
        <taxon>Eukaryota</taxon>
        <taxon>Viridiplantae</taxon>
        <taxon>Streptophyta</taxon>
        <taxon>Embryophyta</taxon>
        <taxon>Tracheophyta</taxon>
        <taxon>Spermatophyta</taxon>
        <taxon>Magnoliopsida</taxon>
        <taxon>eudicotyledons</taxon>
        <taxon>Gunneridae</taxon>
        <taxon>Pentapetalae</taxon>
        <taxon>rosids</taxon>
        <taxon>fabids</taxon>
        <taxon>Fabales</taxon>
        <taxon>Fabaceae</taxon>
        <taxon>Papilionoideae</taxon>
        <taxon>50 kb inversion clade</taxon>
        <taxon>NPAAA clade</taxon>
        <taxon>indigoferoid/millettioid clade</taxon>
        <taxon>Phaseoleae</taxon>
        <taxon>Mucuna</taxon>
    </lineage>
</organism>
<evidence type="ECO:0000313" key="2">
    <source>
        <dbReference type="Proteomes" id="UP000257109"/>
    </source>
</evidence>
<protein>
    <submittedName>
        <fullName evidence="1">Uncharacterized protein</fullName>
    </submittedName>
</protein>
<keyword evidence="2" id="KW-1185">Reference proteome</keyword>
<reference evidence="1" key="1">
    <citation type="submission" date="2018-05" db="EMBL/GenBank/DDBJ databases">
        <title>Draft genome of Mucuna pruriens seed.</title>
        <authorList>
            <person name="Nnadi N.E."/>
            <person name="Vos R."/>
            <person name="Hasami M.H."/>
            <person name="Devisetty U.K."/>
            <person name="Aguiy J.C."/>
        </authorList>
    </citation>
    <scope>NUCLEOTIDE SEQUENCE [LARGE SCALE GENOMIC DNA]</scope>
    <source>
        <strain evidence="1">JCA_2017</strain>
    </source>
</reference>
<dbReference type="Proteomes" id="UP000257109">
    <property type="component" value="Unassembled WGS sequence"/>
</dbReference>
<sequence>MIPRIRGASMSRLTRSKTEIALLQVIENDNFFLDMSHSTRNMRSRRLALSTDPDQKNRSSQIGEVFWALYWTLCSITSDLKIVESNL</sequence>
<dbReference type="AlphaFoldDB" id="A0A371HKK9"/>
<accession>A0A371HKK9</accession>
<name>A0A371HKK9_MUCPR</name>
<dbReference type="EMBL" id="QJKJ01002325">
    <property type="protein sequence ID" value="RDY03336.1"/>
    <property type="molecule type" value="Genomic_DNA"/>
</dbReference>
<feature type="non-terminal residue" evidence="1">
    <location>
        <position position="87"/>
    </location>
</feature>
<feature type="non-terminal residue" evidence="1">
    <location>
        <position position="1"/>
    </location>
</feature>
<comment type="caution">
    <text evidence="1">The sequence shown here is derived from an EMBL/GenBank/DDBJ whole genome shotgun (WGS) entry which is preliminary data.</text>
</comment>
<proteinExistence type="predicted"/>
<gene>
    <name evidence="1" type="ORF">CR513_13088</name>
</gene>